<accession>A0A0G4HA00</accession>
<feature type="transmembrane region" description="Helical" evidence="2">
    <location>
        <begin position="83"/>
        <end position="108"/>
    </location>
</feature>
<sequence length="1522" mass="167486">MRRLYSKRFIKIFRYNFDKTVTWYERAGVILNDTIPIAVTIYFLTFELAVESMMNLLACESFDEGMEPRLVAMRSVVCTSPSYLSWATTVLFLVFLYAFFFPLMIVLVMRRAMRRLKEASEQEQMLKKNNPGLFQSMRRMKDLVSSSFRLGKGKSLFKIGDANPQAEGEAKGGGGAKPSSLDAATPPVIRSRPSFLKEETDMMEAERQKKLELLDFLEFSRTRKMKSAQFMRNFSFLLGGYEEEFFYWEIVIMIRKLSLLLILAFPVNNEDSDSRTFMVVFHASFFLIVQLWYRPYTQKGADVLNKLEALSLISWLLILIVFMVNEWVVIFSLLMTVFFLMYFVPTGLAIVKGFATEAIKMARAIDKEKDAKGWKKYVQGLKLYDKLMCLTRVPCAGENRNIREMVRIQSLTGEEEGLFMVQLTVHKKLKSYKNTRILLGRHLLDVRQMIKRDLERVLHEWRLARLFFRKGLMEIPEEKKVRCRRCLLWDCKELCLSHPPLGLEFLVRFGLIIRKTLKTDERMHERAMEDDHYLEYKSFAFDCLEKSRLDSFRKDKERQTDKEFLSLLTRTGTETPKGLKKKLTGGNSPRGNSPPESPRRPPPSDSDGRALVSSGKSNKVAPRRFLQTGLWQAVQQGLRSARLEQEVDEMEADMGSSIFEVDQHPGMSKQQQQHEADDTRPDNGDGAPIDPQSLLAAAVDDMGSGNSELDYPPPPPRPVGTAPADDQMNKTYGPLSGPLPDPPTSPFTYAGRELPLPQQQTADENRLASAMEAIDAESSILSLPPPPAGAFSQGNAEDRERERDMSRHSSFRKPTASEALPANPSVAARRGQILNRKRAGIARLKEKLQAAQATRVEEKPTEETQRASASNRRQSYFSAGSVSEGEIDDLRGGIAGAGTFSKGVVREEETNRQPSVPSLSQGDSEIEGYEAADMTRHAPPEEEASRMPEEHREGIHTQGGVRRASIMSAGSFSDGDLDDLRAMRPGMGGAPSATQNQNQGVGGPEGRGRGNGGRRTSDLTIGSMSDGDIEDLRAARGGGPFGMNTSGLHRWTPPGSSDGQEAGDAGDGEPVGDEDIFASDPGDSVGSQGDPERAIDMGSEGGRGGGRGRGGGSPSHGRGGASSGGGGGAVGGILQEDEPTFTERGNGNNRLTDRRNVADVRIEMSRLGSDEGGDFGSPGPEADDEESPATRAPKSPGKGKGKGSSRQSSGLKSPGSGSPKKGGGIFGWLRSISGAPEEGDSEEGSDEFDSHLWEDVTVDLATLTQLEDALVWLHQQEEPDLSFQPGREGTYGERYRRLLISHGEVLDQLAAIGDGFFSHPAVEKAKIRGVDKWKLIDALFATKAVDPYVLLWLYPVFLSRVVWGLGEGSSVGGDSEGSIGLGGRRFSDEAPVQTVNANAGGGIGTMPGRSSIRRKQSGESIGEESHRARPRVSIARQGRRRSSLISMAARAARDEMDRQNEMEAKAARYAVTTPEERHQREPPDPESDPETLSRPSGPHALSPLQQALLNMDGEGEGEGGGI</sequence>
<proteinExistence type="predicted"/>
<feature type="compositionally biased region" description="Basic and acidic residues" evidence="1">
    <location>
        <begin position="796"/>
        <end position="807"/>
    </location>
</feature>
<organism evidence="3">
    <name type="scientific">Chromera velia CCMP2878</name>
    <dbReference type="NCBI Taxonomy" id="1169474"/>
    <lineage>
        <taxon>Eukaryota</taxon>
        <taxon>Sar</taxon>
        <taxon>Alveolata</taxon>
        <taxon>Colpodellida</taxon>
        <taxon>Chromeraceae</taxon>
        <taxon>Chromera</taxon>
    </lineage>
</organism>
<evidence type="ECO:0000256" key="1">
    <source>
        <dbReference type="SAM" id="MobiDB-lite"/>
    </source>
</evidence>
<dbReference type="PANTHER" id="PTHR11319">
    <property type="entry name" value="G PROTEIN-COUPLED RECEPTOR-RELATED"/>
    <property type="match status" value="1"/>
</dbReference>
<feature type="compositionally biased region" description="Polar residues" evidence="1">
    <location>
        <begin position="866"/>
        <end position="880"/>
    </location>
</feature>
<protein>
    <submittedName>
        <fullName evidence="3">Uncharacterized protein</fullName>
    </submittedName>
</protein>
<feature type="compositionally biased region" description="Basic and acidic residues" evidence="1">
    <location>
        <begin position="1451"/>
        <end position="1466"/>
    </location>
</feature>
<feature type="compositionally biased region" description="Low complexity" evidence="1">
    <location>
        <begin position="584"/>
        <end position="594"/>
    </location>
</feature>
<evidence type="ECO:0000256" key="2">
    <source>
        <dbReference type="SAM" id="Phobius"/>
    </source>
</evidence>
<dbReference type="EMBL" id="CDMZ01002115">
    <property type="protein sequence ID" value="CEM40834.1"/>
    <property type="molecule type" value="Genomic_DNA"/>
</dbReference>
<feature type="compositionally biased region" description="Basic and acidic residues" evidence="1">
    <location>
        <begin position="1474"/>
        <end position="1483"/>
    </location>
</feature>
<gene>
    <name evidence="3" type="ORF">Cvel_6053</name>
</gene>
<feature type="compositionally biased region" description="Gly residues" evidence="1">
    <location>
        <begin position="1099"/>
        <end position="1131"/>
    </location>
</feature>
<evidence type="ECO:0000313" key="3">
    <source>
        <dbReference type="EMBL" id="CEM40834.1"/>
    </source>
</evidence>
<feature type="compositionally biased region" description="Basic and acidic residues" evidence="1">
    <location>
        <begin position="933"/>
        <end position="955"/>
    </location>
</feature>
<feature type="region of interest" description="Disordered" evidence="1">
    <location>
        <begin position="566"/>
        <end position="623"/>
    </location>
</feature>
<feature type="transmembrane region" description="Helical" evidence="2">
    <location>
        <begin position="307"/>
        <end position="324"/>
    </location>
</feature>
<feature type="transmembrane region" description="Helical" evidence="2">
    <location>
        <begin position="21"/>
        <end position="44"/>
    </location>
</feature>
<feature type="compositionally biased region" description="Basic and acidic residues" evidence="1">
    <location>
        <begin position="855"/>
        <end position="865"/>
    </location>
</feature>
<feature type="region of interest" description="Disordered" evidence="1">
    <location>
        <begin position="1395"/>
        <end position="1522"/>
    </location>
</feature>
<reference evidence="3" key="1">
    <citation type="submission" date="2014-11" db="EMBL/GenBank/DDBJ databases">
        <authorList>
            <person name="Otto D Thomas"/>
            <person name="Naeem Raeece"/>
        </authorList>
    </citation>
    <scope>NUCLEOTIDE SEQUENCE</scope>
</reference>
<feature type="compositionally biased region" description="Acidic residues" evidence="1">
    <location>
        <begin position="1237"/>
        <end position="1247"/>
    </location>
</feature>
<feature type="compositionally biased region" description="Gly residues" evidence="1">
    <location>
        <begin position="1000"/>
        <end position="1013"/>
    </location>
</feature>
<feature type="compositionally biased region" description="Basic and acidic residues" evidence="1">
    <location>
        <begin position="672"/>
        <end position="683"/>
    </location>
</feature>
<feature type="region of interest" description="Disordered" evidence="1">
    <location>
        <begin position="901"/>
        <end position="1248"/>
    </location>
</feature>
<keyword evidence="2" id="KW-0472">Membrane</keyword>
<feature type="transmembrane region" description="Helical" evidence="2">
    <location>
        <begin position="277"/>
        <end position="295"/>
    </location>
</feature>
<feature type="compositionally biased region" description="Acidic residues" evidence="1">
    <location>
        <begin position="1064"/>
        <end position="1077"/>
    </location>
</feature>
<feature type="region of interest" description="Disordered" evidence="1">
    <location>
        <begin position="165"/>
        <end position="187"/>
    </location>
</feature>
<feature type="compositionally biased region" description="Low complexity" evidence="1">
    <location>
        <begin position="1204"/>
        <end position="1219"/>
    </location>
</feature>
<feature type="transmembrane region" description="Helical" evidence="2">
    <location>
        <begin position="245"/>
        <end position="265"/>
    </location>
</feature>
<dbReference type="PANTHER" id="PTHR11319:SF35">
    <property type="entry name" value="OUTER MEMBRANE PROTEIN PMPC-RELATED"/>
    <property type="match status" value="1"/>
</dbReference>
<feature type="compositionally biased region" description="Polar residues" evidence="1">
    <location>
        <begin position="912"/>
        <end position="923"/>
    </location>
</feature>
<feature type="compositionally biased region" description="Basic and acidic residues" evidence="1">
    <location>
        <begin position="1151"/>
        <end position="1164"/>
    </location>
</feature>
<dbReference type="VEuPathDB" id="CryptoDB:Cvel_6053"/>
<feature type="region of interest" description="Disordered" evidence="1">
    <location>
        <begin position="664"/>
        <end position="880"/>
    </location>
</feature>
<feature type="compositionally biased region" description="Acidic residues" evidence="1">
    <location>
        <begin position="1513"/>
        <end position="1522"/>
    </location>
</feature>
<keyword evidence="2" id="KW-0812">Transmembrane</keyword>
<name>A0A0G4HA00_9ALVE</name>
<keyword evidence="2" id="KW-1133">Transmembrane helix</keyword>